<feature type="transmembrane region" description="Helical" evidence="1">
    <location>
        <begin position="29"/>
        <end position="48"/>
    </location>
</feature>
<dbReference type="EMBL" id="MHCX01000005">
    <property type="protein sequence ID" value="OGY30196.1"/>
    <property type="molecule type" value="Genomic_DNA"/>
</dbReference>
<name>A0A1G1WR08_9BACT</name>
<proteinExistence type="predicted"/>
<dbReference type="AlphaFoldDB" id="A0A1G1WR08"/>
<dbReference type="Proteomes" id="UP000177821">
    <property type="component" value="Unassembled WGS sequence"/>
</dbReference>
<reference evidence="2 3" key="1">
    <citation type="journal article" date="2016" name="Nat. Commun.">
        <title>Thousands of microbial genomes shed light on interconnected biogeochemical processes in an aquifer system.</title>
        <authorList>
            <person name="Anantharaman K."/>
            <person name="Brown C.T."/>
            <person name="Hug L.A."/>
            <person name="Sharon I."/>
            <person name="Castelle C.J."/>
            <person name="Probst A.J."/>
            <person name="Thomas B.C."/>
            <person name="Singh A."/>
            <person name="Wilkins M.J."/>
            <person name="Karaoz U."/>
            <person name="Brodie E.L."/>
            <person name="Williams K.H."/>
            <person name="Hubbard S.S."/>
            <person name="Banfield J.F."/>
        </authorList>
    </citation>
    <scope>NUCLEOTIDE SEQUENCE [LARGE SCALE GENOMIC DNA]</scope>
</reference>
<keyword evidence="1" id="KW-0812">Transmembrane</keyword>
<organism evidence="2 3">
    <name type="scientific">Candidatus Woykebacteria bacterium RIFCSPHIGHO2_02_FULL_43_16b</name>
    <dbReference type="NCBI Taxonomy" id="1802601"/>
    <lineage>
        <taxon>Bacteria</taxon>
        <taxon>Candidatus Woykeibacteriota</taxon>
    </lineage>
</organism>
<comment type="caution">
    <text evidence="2">The sequence shown here is derived from an EMBL/GenBank/DDBJ whole genome shotgun (WGS) entry which is preliminary data.</text>
</comment>
<evidence type="ECO:0000313" key="2">
    <source>
        <dbReference type="EMBL" id="OGY30196.1"/>
    </source>
</evidence>
<keyword evidence="1" id="KW-0472">Membrane</keyword>
<sequence length="290" mass="33710">MGFREIGRMSRTRSSTRLISRSKRRRSEIPWYLIVAVGLAALAVILVSQRNFRSNAQSPEDAYYQQAIRGIERVAKGDQAAENLVTYFKSHHEYSVVDHFLYTDIESRTQRPGYSGKILLQLVRNTYKERTFAALYDARSNSIITFIEDFNPDIYALVLLHEIQHAWENLELSIQNTPDLASDGYVDEELRAHDLARRLANNLTKGGYDFLISQIVQSKGLQYPSLLYQHEQANYDRFDALFGRSRSDSEFKTRSFMLLYGISSYIIELSPLTAHEKWEAKRKWYREKTA</sequence>
<accession>A0A1G1WR08</accession>
<protein>
    <submittedName>
        <fullName evidence="2">Uncharacterized protein</fullName>
    </submittedName>
</protein>
<gene>
    <name evidence="2" type="ORF">A3J50_01960</name>
</gene>
<evidence type="ECO:0000256" key="1">
    <source>
        <dbReference type="SAM" id="Phobius"/>
    </source>
</evidence>
<keyword evidence="1" id="KW-1133">Transmembrane helix</keyword>
<evidence type="ECO:0000313" key="3">
    <source>
        <dbReference type="Proteomes" id="UP000177821"/>
    </source>
</evidence>